<accession>A0A8R1EGI1</accession>
<proteinExistence type="predicted"/>
<sequence>EIVAKSLSRSVSPVEDKNEEGKKKEEIPLTRSFQMEATFGALTEKKVEAKRIEETVKIEPPKIFESVADLPIKKVVAASIKINGLPVKMEEKPSEENEPEKEAVPAVRIRIRSGKSPTRV</sequence>
<dbReference type="EnsemblMetazoa" id="CJA34468.1">
    <property type="protein sequence ID" value="CJA34468.1"/>
    <property type="gene ID" value="WBGene00210315"/>
</dbReference>
<name>A0A8R1EGI1_CAEJA</name>
<dbReference type="Proteomes" id="UP000005237">
    <property type="component" value="Unassembled WGS sequence"/>
</dbReference>
<feature type="region of interest" description="Disordered" evidence="1">
    <location>
        <begin position="89"/>
        <end position="120"/>
    </location>
</feature>
<reference evidence="2" key="2">
    <citation type="submission" date="2022-06" db="UniProtKB">
        <authorList>
            <consortium name="EnsemblMetazoa"/>
        </authorList>
    </citation>
    <scope>IDENTIFICATION</scope>
    <source>
        <strain evidence="2">DF5081</strain>
    </source>
</reference>
<protein>
    <submittedName>
        <fullName evidence="2">Uncharacterized protein</fullName>
    </submittedName>
</protein>
<feature type="compositionally biased region" description="Basic and acidic residues" evidence="1">
    <location>
        <begin position="14"/>
        <end position="26"/>
    </location>
</feature>
<evidence type="ECO:0000313" key="2">
    <source>
        <dbReference type="EnsemblMetazoa" id="CJA34468.1"/>
    </source>
</evidence>
<evidence type="ECO:0000313" key="3">
    <source>
        <dbReference type="Proteomes" id="UP000005237"/>
    </source>
</evidence>
<dbReference type="AlphaFoldDB" id="A0A8R1EGI1"/>
<keyword evidence="3" id="KW-1185">Reference proteome</keyword>
<feature type="region of interest" description="Disordered" evidence="1">
    <location>
        <begin position="1"/>
        <end position="26"/>
    </location>
</feature>
<organism evidence="2 3">
    <name type="scientific">Caenorhabditis japonica</name>
    <dbReference type="NCBI Taxonomy" id="281687"/>
    <lineage>
        <taxon>Eukaryota</taxon>
        <taxon>Metazoa</taxon>
        <taxon>Ecdysozoa</taxon>
        <taxon>Nematoda</taxon>
        <taxon>Chromadorea</taxon>
        <taxon>Rhabditida</taxon>
        <taxon>Rhabditina</taxon>
        <taxon>Rhabditomorpha</taxon>
        <taxon>Rhabditoidea</taxon>
        <taxon>Rhabditidae</taxon>
        <taxon>Peloderinae</taxon>
        <taxon>Caenorhabditis</taxon>
    </lineage>
</organism>
<feature type="compositionally biased region" description="Basic and acidic residues" evidence="1">
    <location>
        <begin position="89"/>
        <end position="103"/>
    </location>
</feature>
<evidence type="ECO:0000256" key="1">
    <source>
        <dbReference type="SAM" id="MobiDB-lite"/>
    </source>
</evidence>
<reference evidence="3" key="1">
    <citation type="submission" date="2010-08" db="EMBL/GenBank/DDBJ databases">
        <authorList>
            <consortium name="Caenorhabditis japonica Sequencing Consortium"/>
            <person name="Wilson R.K."/>
        </authorList>
    </citation>
    <scope>NUCLEOTIDE SEQUENCE [LARGE SCALE GENOMIC DNA]</scope>
    <source>
        <strain evidence="3">DF5081</strain>
    </source>
</reference>